<comment type="caution">
    <text evidence="2">The sequence shown here is derived from an EMBL/GenBank/DDBJ whole genome shotgun (WGS) entry which is preliminary data.</text>
</comment>
<name>A0ABR4NSK6_9SACH</name>
<reference evidence="2 3" key="1">
    <citation type="submission" date="2024-05" db="EMBL/GenBank/DDBJ databases">
        <title>Long read based assembly of the Candida bracarensis genome reveals expanded adhesin content.</title>
        <authorList>
            <person name="Marcet-Houben M."/>
            <person name="Ksiezopolska E."/>
            <person name="Gabaldon T."/>
        </authorList>
    </citation>
    <scope>NUCLEOTIDE SEQUENCE [LARGE SCALE GENOMIC DNA]</scope>
    <source>
        <strain evidence="2 3">CBM6</strain>
    </source>
</reference>
<dbReference type="PANTHER" id="PTHR28027:SF2">
    <property type="entry name" value="TRANSCRIPTIONAL REGULATOR MIT1"/>
    <property type="match status" value="1"/>
</dbReference>
<keyword evidence="3" id="KW-1185">Reference proteome</keyword>
<evidence type="ECO:0000256" key="1">
    <source>
        <dbReference type="SAM" id="MobiDB-lite"/>
    </source>
</evidence>
<dbReference type="EMBL" id="JBEVYD010000007">
    <property type="protein sequence ID" value="KAL3231364.1"/>
    <property type="molecule type" value="Genomic_DNA"/>
</dbReference>
<dbReference type="Proteomes" id="UP001623330">
    <property type="component" value="Unassembled WGS sequence"/>
</dbReference>
<dbReference type="PANTHER" id="PTHR28027">
    <property type="entry name" value="TRANSCRIPTIONAL REGULATOR MIT1"/>
    <property type="match status" value="1"/>
</dbReference>
<accession>A0ABR4NSK6</accession>
<dbReference type="InterPro" id="IPR018608">
    <property type="entry name" value="Gti1/Pac2"/>
</dbReference>
<feature type="compositionally biased region" description="Polar residues" evidence="1">
    <location>
        <begin position="192"/>
        <end position="201"/>
    </location>
</feature>
<feature type="compositionally biased region" description="Low complexity" evidence="1">
    <location>
        <begin position="202"/>
        <end position="225"/>
    </location>
</feature>
<sequence>MHITPTFKGYLETEIDALLVLQACMDGKLNFVNRRPSDIERPYLIVPGNIFVFRETQSGIKRWTDGISWSPSRISGRFLIYKELNKRAPRLSMNPVSEGSSIDSFDEKSLLPVVYTGFIKKTFSLKMRVTTPAETDSGKKRGREDIMETFHIVSYYVESDVKKNVMTRPSKTHLIEEVRINENLMKIVESLPQGNGKSNGMTTSPHSSSCSTPSVTSNSSVTSSVVGSPVTVESSTINSTSSMKRKYDAGSTFSDNYNHGAKRFRQESTGTYAPVQPQMVSPQGIFVPPPTLLPRPSSYKVLENAVGTPVAQFHYNSENEIIHLPKPSVGDEVRNNRVLLLPCYDSILASQSNNNVHFANQSAYGNYGNTPQNNYSISERNYSSINRNTSDSVNFVAPKNALPQGEFALPRFVHPLTSSDGKATGTQAYMQS</sequence>
<proteinExistence type="predicted"/>
<protein>
    <submittedName>
        <fullName evidence="2">Protein SGE1</fullName>
    </submittedName>
</protein>
<feature type="region of interest" description="Disordered" evidence="1">
    <location>
        <begin position="191"/>
        <end position="225"/>
    </location>
</feature>
<dbReference type="Pfam" id="PF09729">
    <property type="entry name" value="Gti1_Pac2"/>
    <property type="match status" value="1"/>
</dbReference>
<gene>
    <name evidence="2" type="ORF">RNJ44_00399</name>
</gene>
<evidence type="ECO:0000313" key="3">
    <source>
        <dbReference type="Proteomes" id="UP001623330"/>
    </source>
</evidence>
<evidence type="ECO:0000313" key="2">
    <source>
        <dbReference type="EMBL" id="KAL3231364.1"/>
    </source>
</evidence>
<organism evidence="2 3">
    <name type="scientific">Nakaseomyces bracarensis</name>
    <dbReference type="NCBI Taxonomy" id="273131"/>
    <lineage>
        <taxon>Eukaryota</taxon>
        <taxon>Fungi</taxon>
        <taxon>Dikarya</taxon>
        <taxon>Ascomycota</taxon>
        <taxon>Saccharomycotina</taxon>
        <taxon>Saccharomycetes</taxon>
        <taxon>Saccharomycetales</taxon>
        <taxon>Saccharomycetaceae</taxon>
        <taxon>Nakaseomyces</taxon>
    </lineage>
</organism>